<keyword evidence="2" id="KW-1185">Reference proteome</keyword>
<dbReference type="AlphaFoldDB" id="A0A1C5AJJ2"/>
<gene>
    <name evidence="1" type="ORF">GA0070216_11843</name>
</gene>
<dbReference type="STRING" id="121616.GA0070216_11843"/>
<organism evidence="1 2">
    <name type="scientific">Micromonospora matsumotoense</name>
    <dbReference type="NCBI Taxonomy" id="121616"/>
    <lineage>
        <taxon>Bacteria</taxon>
        <taxon>Bacillati</taxon>
        <taxon>Actinomycetota</taxon>
        <taxon>Actinomycetes</taxon>
        <taxon>Micromonosporales</taxon>
        <taxon>Micromonosporaceae</taxon>
        <taxon>Micromonospora</taxon>
    </lineage>
</organism>
<proteinExistence type="predicted"/>
<dbReference type="OrthoDB" id="3390987at2"/>
<dbReference type="EMBL" id="FMCU01000018">
    <property type="protein sequence ID" value="SCF45377.1"/>
    <property type="molecule type" value="Genomic_DNA"/>
</dbReference>
<evidence type="ECO:0000313" key="2">
    <source>
        <dbReference type="Proteomes" id="UP000198797"/>
    </source>
</evidence>
<accession>A0A1C5AJJ2</accession>
<reference evidence="2" key="1">
    <citation type="submission" date="2016-06" db="EMBL/GenBank/DDBJ databases">
        <authorList>
            <person name="Varghese N."/>
            <person name="Submissions Spin"/>
        </authorList>
    </citation>
    <scope>NUCLEOTIDE SEQUENCE [LARGE SCALE GENOMIC DNA]</scope>
    <source>
        <strain evidence="2">DSM 44100</strain>
    </source>
</reference>
<dbReference type="RefSeq" id="WP_091251822.1">
    <property type="nucleotide sequence ID" value="NZ_FMCU01000018.1"/>
</dbReference>
<protein>
    <submittedName>
        <fullName evidence="1">Uncharacterized protein</fullName>
    </submittedName>
</protein>
<evidence type="ECO:0000313" key="1">
    <source>
        <dbReference type="EMBL" id="SCF45377.1"/>
    </source>
</evidence>
<name>A0A1C5AJJ2_9ACTN</name>
<sequence length="168" mass="17049">MTVAPPRSSLRSPVGLAAVSLMIAAVIGVAPDLPSEPSGVWQPPSGYVDAATVTLDNGRTLRLWTGSSGYYVESLVAGRSAAAVGVSGGGPEYAVSEILGGLVGYQPLQDARTVLVGSSPGVRADVHAQQFLVAATAVDVADQHVRLTVLDGTGRTLARTTVEIAGRG</sequence>
<dbReference type="Proteomes" id="UP000198797">
    <property type="component" value="Unassembled WGS sequence"/>
</dbReference>